<sequence length="134" mass="15487">MAHKCSFSISVPLEEVQFLKLLCFAHNILVLIQIIPFQGRNQFTEKFMIQTSVDTETEYGVRIRTVCIGNRVWSPNPDRVYRKPSKESESEPCVWETEYGVRIRTVCIGNRVWSPNPDRVHRKPSMESESGPCV</sequence>
<name>A0A9Q0YIS0_HOLLE</name>
<gene>
    <name evidence="1" type="ORF">HOLleu_35639</name>
</gene>
<evidence type="ECO:0000313" key="1">
    <source>
        <dbReference type="EMBL" id="KAJ8023273.1"/>
    </source>
</evidence>
<protein>
    <submittedName>
        <fullName evidence="1">Uncharacterized protein</fullName>
    </submittedName>
</protein>
<dbReference type="EMBL" id="JAIZAY010000019">
    <property type="protein sequence ID" value="KAJ8023273.1"/>
    <property type="molecule type" value="Genomic_DNA"/>
</dbReference>
<dbReference type="AlphaFoldDB" id="A0A9Q0YIS0"/>
<evidence type="ECO:0000313" key="2">
    <source>
        <dbReference type="Proteomes" id="UP001152320"/>
    </source>
</evidence>
<keyword evidence="2" id="KW-1185">Reference proteome</keyword>
<dbReference type="Proteomes" id="UP001152320">
    <property type="component" value="Chromosome 19"/>
</dbReference>
<accession>A0A9Q0YIS0</accession>
<proteinExistence type="predicted"/>
<comment type="caution">
    <text evidence="1">The sequence shown here is derived from an EMBL/GenBank/DDBJ whole genome shotgun (WGS) entry which is preliminary data.</text>
</comment>
<reference evidence="1" key="1">
    <citation type="submission" date="2021-10" db="EMBL/GenBank/DDBJ databases">
        <title>Tropical sea cucumber genome reveals ecological adaptation and Cuvierian tubules defense mechanism.</title>
        <authorList>
            <person name="Chen T."/>
        </authorList>
    </citation>
    <scope>NUCLEOTIDE SEQUENCE</scope>
    <source>
        <strain evidence="1">Nanhai2018</strain>
        <tissue evidence="1">Muscle</tissue>
    </source>
</reference>
<organism evidence="1 2">
    <name type="scientific">Holothuria leucospilota</name>
    <name type="common">Black long sea cucumber</name>
    <name type="synonym">Mertensiothuria leucospilota</name>
    <dbReference type="NCBI Taxonomy" id="206669"/>
    <lineage>
        <taxon>Eukaryota</taxon>
        <taxon>Metazoa</taxon>
        <taxon>Echinodermata</taxon>
        <taxon>Eleutherozoa</taxon>
        <taxon>Echinozoa</taxon>
        <taxon>Holothuroidea</taxon>
        <taxon>Aspidochirotacea</taxon>
        <taxon>Aspidochirotida</taxon>
        <taxon>Holothuriidae</taxon>
        <taxon>Holothuria</taxon>
    </lineage>
</organism>